<dbReference type="PANTHER" id="PTHR13261:SF0">
    <property type="entry name" value="BRCA2 AND CDKN1A-INTERACTING PROTEIN"/>
    <property type="match status" value="1"/>
</dbReference>
<evidence type="ECO:0000256" key="3">
    <source>
        <dbReference type="SAM" id="MobiDB-lite"/>
    </source>
</evidence>
<feature type="region of interest" description="Disordered" evidence="3">
    <location>
        <begin position="15"/>
        <end position="41"/>
    </location>
</feature>
<dbReference type="Pfam" id="PF13862">
    <property type="entry name" value="BCCIP"/>
    <property type="match status" value="1"/>
</dbReference>
<evidence type="ECO:0000256" key="2">
    <source>
        <dbReference type="PIRNR" id="PIRNR028983"/>
    </source>
</evidence>
<comment type="caution">
    <text evidence="4">The sequence shown here is derived from an EMBL/GenBank/DDBJ whole genome shotgun (WGS) entry which is preliminary data.</text>
</comment>
<dbReference type="GO" id="GO:0005634">
    <property type="term" value="C:nucleus"/>
    <property type="evidence" value="ECO:0007669"/>
    <property type="project" value="TreeGrafter"/>
</dbReference>
<protein>
    <recommendedName>
        <fullName evidence="2">Protein BCCIP homolog</fullName>
    </recommendedName>
</protein>
<dbReference type="OrthoDB" id="27543at2759"/>
<dbReference type="PANTHER" id="PTHR13261">
    <property type="entry name" value="BRCA2 AND CDKN1A INTERACTING PROTEIN"/>
    <property type="match status" value="1"/>
</dbReference>
<dbReference type="InterPro" id="IPR025602">
    <property type="entry name" value="BCP1_family"/>
</dbReference>
<accession>A0A9Q0RYK8</accession>
<keyword evidence="5" id="KW-1185">Reference proteome</keyword>
<dbReference type="Proteomes" id="UP001151699">
    <property type="component" value="Chromosome X"/>
</dbReference>
<organism evidence="4 5">
    <name type="scientific">Pseudolycoriella hygida</name>
    <dbReference type="NCBI Taxonomy" id="35572"/>
    <lineage>
        <taxon>Eukaryota</taxon>
        <taxon>Metazoa</taxon>
        <taxon>Ecdysozoa</taxon>
        <taxon>Arthropoda</taxon>
        <taxon>Hexapoda</taxon>
        <taxon>Insecta</taxon>
        <taxon>Pterygota</taxon>
        <taxon>Neoptera</taxon>
        <taxon>Endopterygota</taxon>
        <taxon>Diptera</taxon>
        <taxon>Nematocera</taxon>
        <taxon>Sciaroidea</taxon>
        <taxon>Sciaridae</taxon>
        <taxon>Pseudolycoriella</taxon>
    </lineage>
</organism>
<dbReference type="AlphaFoldDB" id="A0A9Q0RYK8"/>
<name>A0A9Q0RYK8_9DIPT</name>
<reference evidence="4" key="1">
    <citation type="submission" date="2022-07" db="EMBL/GenBank/DDBJ databases">
        <authorList>
            <person name="Trinca V."/>
            <person name="Uliana J.V.C."/>
            <person name="Torres T.T."/>
            <person name="Ward R.J."/>
            <person name="Monesi N."/>
        </authorList>
    </citation>
    <scope>NUCLEOTIDE SEQUENCE</scope>
    <source>
        <strain evidence="4">HSMRA1968</strain>
        <tissue evidence="4">Whole embryos</tissue>
    </source>
</reference>
<evidence type="ECO:0000313" key="5">
    <source>
        <dbReference type="Proteomes" id="UP001151699"/>
    </source>
</evidence>
<proteinExistence type="inferred from homology"/>
<sequence>MYLFSTVFKMPLKKRAPNENEMEVSDHDSSDSSDPSDFNDHNEEIQVDFEGRMPIDSDFHGIRQLLTQLFPQSNINLQQLADYIIGQNYVGSVVVQSEDDEDEDDDDVDMDDENVVFGFTTAINLMKTDVDCIKEVRNFLQEIANEKASDDLYEQLESIFDNPSNVVGFLLNERYINIPPQISVPLLESLVKEVAKAVKHEMPFKFTHYIMLLKFYKMSNKKDKGKVSPTYLNGEEEIFVQYASLDFDFAVHNESESDDGENVPFRKVIVFEASKLPLIIESIKMFIE</sequence>
<evidence type="ECO:0000313" key="4">
    <source>
        <dbReference type="EMBL" id="KAJ6637517.1"/>
    </source>
</evidence>
<dbReference type="EMBL" id="WJQU01000003">
    <property type="protein sequence ID" value="KAJ6637517.1"/>
    <property type="molecule type" value="Genomic_DNA"/>
</dbReference>
<comment type="similarity">
    <text evidence="1 2">Belongs to the BCP1 family.</text>
</comment>
<evidence type="ECO:0000256" key="1">
    <source>
        <dbReference type="ARBA" id="ARBA00006781"/>
    </source>
</evidence>
<gene>
    <name evidence="4" type="ORF">Bhyg_10248</name>
</gene>
<dbReference type="PIRSF" id="PIRSF028983">
    <property type="entry name" value="BCP1"/>
    <property type="match status" value="1"/>
</dbReference>